<evidence type="ECO:0000313" key="2">
    <source>
        <dbReference type="EMBL" id="KAF7801308.1"/>
    </source>
</evidence>
<comment type="caution">
    <text evidence="2">The sequence shown here is derived from an EMBL/GenBank/DDBJ whole genome shotgun (WGS) entry which is preliminary data.</text>
</comment>
<dbReference type="EMBL" id="JAAIUW010000013">
    <property type="protein sequence ID" value="KAF7801308.1"/>
    <property type="molecule type" value="Genomic_DNA"/>
</dbReference>
<proteinExistence type="predicted"/>
<protein>
    <recommendedName>
        <fullName evidence="4">Secreted protein</fullName>
    </recommendedName>
</protein>
<reference evidence="2" key="1">
    <citation type="submission" date="2020-09" db="EMBL/GenBank/DDBJ databases">
        <title>Genome-Enabled Discovery of Anthraquinone Biosynthesis in Senna tora.</title>
        <authorList>
            <person name="Kang S.-H."/>
            <person name="Pandey R.P."/>
            <person name="Lee C.-M."/>
            <person name="Sim J.-S."/>
            <person name="Jeong J.-T."/>
            <person name="Choi B.-S."/>
            <person name="Jung M."/>
            <person name="Ginzburg D."/>
            <person name="Zhao K."/>
            <person name="Won S.Y."/>
            <person name="Oh T.-J."/>
            <person name="Yu Y."/>
            <person name="Kim N.-H."/>
            <person name="Lee O.R."/>
            <person name="Lee T.-H."/>
            <person name="Bashyal P."/>
            <person name="Kim T.-S."/>
            <person name="Lee W.-H."/>
            <person name="Kawkins C."/>
            <person name="Kim C.-K."/>
            <person name="Kim J.S."/>
            <person name="Ahn B.O."/>
            <person name="Rhee S.Y."/>
            <person name="Sohng J.K."/>
        </authorList>
    </citation>
    <scope>NUCLEOTIDE SEQUENCE</scope>
    <source>
        <tissue evidence="2">Leaf</tissue>
    </source>
</reference>
<keyword evidence="1" id="KW-0732">Signal</keyword>
<feature type="chain" id="PRO_5032770638" description="Secreted protein" evidence="1">
    <location>
        <begin position="21"/>
        <end position="102"/>
    </location>
</feature>
<evidence type="ECO:0000256" key="1">
    <source>
        <dbReference type="SAM" id="SignalP"/>
    </source>
</evidence>
<organism evidence="2 3">
    <name type="scientific">Senna tora</name>
    <dbReference type="NCBI Taxonomy" id="362788"/>
    <lineage>
        <taxon>Eukaryota</taxon>
        <taxon>Viridiplantae</taxon>
        <taxon>Streptophyta</taxon>
        <taxon>Embryophyta</taxon>
        <taxon>Tracheophyta</taxon>
        <taxon>Spermatophyta</taxon>
        <taxon>Magnoliopsida</taxon>
        <taxon>eudicotyledons</taxon>
        <taxon>Gunneridae</taxon>
        <taxon>Pentapetalae</taxon>
        <taxon>rosids</taxon>
        <taxon>fabids</taxon>
        <taxon>Fabales</taxon>
        <taxon>Fabaceae</taxon>
        <taxon>Caesalpinioideae</taxon>
        <taxon>Cassia clade</taxon>
        <taxon>Senna</taxon>
    </lineage>
</organism>
<gene>
    <name evidence="2" type="ORF">G2W53_040419</name>
</gene>
<dbReference type="Proteomes" id="UP000634136">
    <property type="component" value="Unassembled WGS sequence"/>
</dbReference>
<evidence type="ECO:0000313" key="3">
    <source>
        <dbReference type="Proteomes" id="UP000634136"/>
    </source>
</evidence>
<feature type="signal peptide" evidence="1">
    <location>
        <begin position="1"/>
        <end position="20"/>
    </location>
</feature>
<dbReference type="AlphaFoldDB" id="A0A834SCZ0"/>
<evidence type="ECO:0008006" key="4">
    <source>
        <dbReference type="Google" id="ProtNLM"/>
    </source>
</evidence>
<sequence>MIPILEFLLFALSQTPALDGCFILLHELVCSNRGLQKLCDIVLWSWLLYIHQRSRWPTILHNVITNSFGEFSFFLYPSDKLQAPGTGKFCRLRSAIPDQVES</sequence>
<name>A0A834SCZ0_9FABA</name>
<accession>A0A834SCZ0</accession>
<keyword evidence="3" id="KW-1185">Reference proteome</keyword>